<evidence type="ECO:0000313" key="3">
    <source>
        <dbReference type="Proteomes" id="UP000277633"/>
    </source>
</evidence>
<dbReference type="Proteomes" id="UP000277633">
    <property type="component" value="Unassembled WGS sequence"/>
</dbReference>
<reference evidence="2 3" key="1">
    <citation type="submission" date="2018-06" db="EMBL/GenBank/DDBJ databases">
        <title>Extensive metabolic versatility and redundancy in microbially diverse, dynamic hydrothermal sediments.</title>
        <authorList>
            <person name="Dombrowski N."/>
            <person name="Teske A."/>
            <person name="Baker B.J."/>
        </authorList>
    </citation>
    <scope>NUCLEOTIDE SEQUENCE [LARGE SCALE GENOMIC DNA]</scope>
    <source>
        <strain evidence="2">B9_G13</strain>
    </source>
</reference>
<comment type="caution">
    <text evidence="2">The sequence shown here is derived from an EMBL/GenBank/DDBJ whole genome shotgun (WGS) entry which is preliminary data.</text>
</comment>
<comment type="similarity">
    <text evidence="1">Belongs to the CGI121/TPRKB family.</text>
</comment>
<sequence>MVRDAKSLNIAIKKGTANINNIEAMINKCLFSKKDIFTIVPASTIVSELQIINAVEKALAEFRSKKAIAKSLSLEFLLFLYGTRKIKEALKIVAQKDKQYFLVAASENKDRLKRMLSCAINSGFKEREFALKPNTKKLAALYNIDWLHAYKGYKKDEALKLAILEKQALSRLIE</sequence>
<dbReference type="SUPFAM" id="SSF143870">
    <property type="entry name" value="PF0523-like"/>
    <property type="match status" value="1"/>
</dbReference>
<name>A0A497JG69_9ARCH</name>
<proteinExistence type="inferred from homology"/>
<evidence type="ECO:0000313" key="2">
    <source>
        <dbReference type="EMBL" id="RLG69482.1"/>
    </source>
</evidence>
<organism evidence="2 3">
    <name type="scientific">Candidatus Iainarchaeum sp</name>
    <dbReference type="NCBI Taxonomy" id="3101447"/>
    <lineage>
        <taxon>Archaea</taxon>
        <taxon>Candidatus Iainarchaeota</taxon>
        <taxon>Candidatus Iainarchaeia</taxon>
        <taxon>Candidatus Iainarchaeales</taxon>
        <taxon>Candidatus Iainarchaeaceae</taxon>
        <taxon>Candidatus Iainarchaeum</taxon>
    </lineage>
</organism>
<dbReference type="InterPro" id="IPR013926">
    <property type="entry name" value="CGI121/TPRKB"/>
</dbReference>
<dbReference type="InterPro" id="IPR036504">
    <property type="entry name" value="CGI121/TPRKB_sf"/>
</dbReference>
<accession>A0A497JG69</accession>
<dbReference type="Pfam" id="PF08617">
    <property type="entry name" value="CGI-121"/>
    <property type="match status" value="1"/>
</dbReference>
<dbReference type="NCBIfam" id="NF011465">
    <property type="entry name" value="PRK14886.1-1"/>
    <property type="match status" value="1"/>
</dbReference>
<gene>
    <name evidence="2" type="ORF">DRO07_02255</name>
</gene>
<dbReference type="Gene3D" id="3.30.2380.10">
    <property type="entry name" value="CGI121/TPRKB"/>
    <property type="match status" value="1"/>
</dbReference>
<dbReference type="EMBL" id="QMWO01000075">
    <property type="protein sequence ID" value="RLG69482.1"/>
    <property type="molecule type" value="Genomic_DNA"/>
</dbReference>
<dbReference type="AlphaFoldDB" id="A0A497JG69"/>
<evidence type="ECO:0000256" key="1">
    <source>
        <dbReference type="ARBA" id="ARBA00005546"/>
    </source>
</evidence>
<protein>
    <submittedName>
        <fullName evidence="2">Uncharacterized protein</fullName>
    </submittedName>
</protein>